<name>B3E357_TRIL1</name>
<feature type="domain" description="EamA" evidence="8">
    <location>
        <begin position="156"/>
        <end position="284"/>
    </location>
</feature>
<feature type="transmembrane region" description="Helical" evidence="7">
    <location>
        <begin position="243"/>
        <end position="262"/>
    </location>
</feature>
<evidence type="ECO:0000256" key="3">
    <source>
        <dbReference type="ARBA" id="ARBA00022692"/>
    </source>
</evidence>
<keyword evidence="10" id="KW-1185">Reference proteome</keyword>
<feature type="transmembrane region" description="Helical" evidence="7">
    <location>
        <begin position="73"/>
        <end position="94"/>
    </location>
</feature>
<keyword evidence="5 7" id="KW-0472">Membrane</keyword>
<evidence type="ECO:0000256" key="7">
    <source>
        <dbReference type="SAM" id="Phobius"/>
    </source>
</evidence>
<dbReference type="Gene3D" id="1.10.3730.20">
    <property type="match status" value="1"/>
</dbReference>
<dbReference type="SUPFAM" id="SSF103481">
    <property type="entry name" value="Multidrug resistance efflux transporter EmrE"/>
    <property type="match status" value="2"/>
</dbReference>
<gene>
    <name evidence="9" type="ordered locus">Glov_0541</name>
</gene>
<evidence type="ECO:0000256" key="5">
    <source>
        <dbReference type="ARBA" id="ARBA00023136"/>
    </source>
</evidence>
<feature type="transmembrane region" description="Helical" evidence="7">
    <location>
        <begin position="180"/>
        <end position="202"/>
    </location>
</feature>
<evidence type="ECO:0000256" key="6">
    <source>
        <dbReference type="SAM" id="MobiDB-lite"/>
    </source>
</evidence>
<dbReference type="InterPro" id="IPR037185">
    <property type="entry name" value="EmrE-like"/>
</dbReference>
<evidence type="ECO:0000313" key="10">
    <source>
        <dbReference type="Proteomes" id="UP000002420"/>
    </source>
</evidence>
<proteinExistence type="predicted"/>
<dbReference type="HOGENOM" id="CLU_042632_0_0_7"/>
<keyword evidence="4 7" id="KW-1133">Transmembrane helix</keyword>
<feature type="transmembrane region" description="Helical" evidence="7">
    <location>
        <begin position="151"/>
        <end position="168"/>
    </location>
</feature>
<organism evidence="9 10">
    <name type="scientific">Trichlorobacter lovleyi (strain ATCC BAA-1151 / DSM 17278 / SZ)</name>
    <name type="common">Geobacter lovleyi</name>
    <dbReference type="NCBI Taxonomy" id="398767"/>
    <lineage>
        <taxon>Bacteria</taxon>
        <taxon>Pseudomonadati</taxon>
        <taxon>Thermodesulfobacteriota</taxon>
        <taxon>Desulfuromonadia</taxon>
        <taxon>Geobacterales</taxon>
        <taxon>Geobacteraceae</taxon>
        <taxon>Trichlorobacter</taxon>
    </lineage>
</organism>
<feature type="transmembrane region" description="Helical" evidence="7">
    <location>
        <begin position="33"/>
        <end position="52"/>
    </location>
</feature>
<dbReference type="PANTHER" id="PTHR42920:SF11">
    <property type="entry name" value="INNER MEMBRANE PROTEIN YTFF"/>
    <property type="match status" value="1"/>
</dbReference>
<dbReference type="AlphaFoldDB" id="B3E357"/>
<dbReference type="RefSeq" id="WP_012468625.1">
    <property type="nucleotide sequence ID" value="NC_010814.1"/>
</dbReference>
<evidence type="ECO:0000256" key="1">
    <source>
        <dbReference type="ARBA" id="ARBA00004651"/>
    </source>
</evidence>
<feature type="region of interest" description="Disordered" evidence="6">
    <location>
        <begin position="292"/>
        <end position="328"/>
    </location>
</feature>
<comment type="subcellular location">
    <subcellularLocation>
        <location evidence="1">Cell membrane</location>
        <topology evidence="1">Multi-pass membrane protein</topology>
    </subcellularLocation>
</comment>
<sequence>MGKQGIHTALLSAILFGISPVACKAMTGEMPPALLAGLLYLGSGLGLAGVVLRQRTPVFTALHSLSGRQWLHLGGAIVSGGVLAPLFLAYGIRFGSATEVSLLLNFEAVATTLLAWLVFHEYVGMRVWAGKLLIVGASVLIVLSGSGGTTLSLPGLAVLAACCLWGIDNNLTRELESLPATLLACLKGLSAGLFNILLARLLSSESGSALQVTAALGIGALSYGVSLVLFIHALREIGAARTSTWFATGPFIGTLLSVLLLGERPPEAYWLAALIMLSGILFLYGERHRHPHTHNPLEHNHQHTHDKHHRHAHDERDISGPHEHHHCHEPLTHTHVHWPDIHHRHSH</sequence>
<keyword evidence="3 7" id="KW-0812">Transmembrane</keyword>
<dbReference type="Pfam" id="PF00892">
    <property type="entry name" value="EamA"/>
    <property type="match status" value="2"/>
</dbReference>
<feature type="domain" description="EamA" evidence="8">
    <location>
        <begin position="5"/>
        <end position="142"/>
    </location>
</feature>
<dbReference type="GO" id="GO:0005886">
    <property type="term" value="C:plasma membrane"/>
    <property type="evidence" value="ECO:0007669"/>
    <property type="project" value="UniProtKB-SubCell"/>
</dbReference>
<feature type="transmembrane region" description="Helical" evidence="7">
    <location>
        <begin position="268"/>
        <end position="285"/>
    </location>
</feature>
<accession>B3E357</accession>
<protein>
    <recommendedName>
        <fullName evidence="8">EamA domain-containing protein</fullName>
    </recommendedName>
</protein>
<dbReference type="OrthoDB" id="9794287at2"/>
<dbReference type="Proteomes" id="UP000002420">
    <property type="component" value="Chromosome"/>
</dbReference>
<dbReference type="PANTHER" id="PTHR42920">
    <property type="entry name" value="OS03G0707200 PROTEIN-RELATED"/>
    <property type="match status" value="1"/>
</dbReference>
<feature type="transmembrane region" description="Helical" evidence="7">
    <location>
        <begin position="208"/>
        <end position="231"/>
    </location>
</feature>
<evidence type="ECO:0000256" key="4">
    <source>
        <dbReference type="ARBA" id="ARBA00022989"/>
    </source>
</evidence>
<dbReference type="EMBL" id="CP001089">
    <property type="protein sequence ID" value="ACD94269.1"/>
    <property type="molecule type" value="Genomic_DNA"/>
</dbReference>
<reference evidence="9 10" key="1">
    <citation type="submission" date="2008-05" db="EMBL/GenBank/DDBJ databases">
        <title>Complete sequence of chromosome of Geobacter lovleyi SZ.</title>
        <authorList>
            <consortium name="US DOE Joint Genome Institute"/>
            <person name="Lucas S."/>
            <person name="Copeland A."/>
            <person name="Lapidus A."/>
            <person name="Glavina del Rio T."/>
            <person name="Dalin E."/>
            <person name="Tice H."/>
            <person name="Bruce D."/>
            <person name="Goodwin L."/>
            <person name="Pitluck S."/>
            <person name="Chertkov O."/>
            <person name="Meincke L."/>
            <person name="Brettin T."/>
            <person name="Detter J.C."/>
            <person name="Han C."/>
            <person name="Tapia R."/>
            <person name="Kuske C.R."/>
            <person name="Schmutz J."/>
            <person name="Larimer F."/>
            <person name="Land M."/>
            <person name="Hauser L."/>
            <person name="Kyrpides N."/>
            <person name="Mikhailova N."/>
            <person name="Sung Y."/>
            <person name="Fletcher K.E."/>
            <person name="Ritalahti K.M."/>
            <person name="Loeffler F.E."/>
            <person name="Richardson P."/>
        </authorList>
    </citation>
    <scope>NUCLEOTIDE SEQUENCE [LARGE SCALE GENOMIC DNA]</scope>
    <source>
        <strain evidence="10">ATCC BAA-1151 / DSM 17278 / SZ</strain>
    </source>
</reference>
<evidence type="ECO:0000313" key="9">
    <source>
        <dbReference type="EMBL" id="ACD94269.1"/>
    </source>
</evidence>
<dbReference type="eggNOG" id="COG2371">
    <property type="taxonomic scope" value="Bacteria"/>
</dbReference>
<feature type="transmembrane region" description="Helical" evidence="7">
    <location>
        <begin position="100"/>
        <end position="119"/>
    </location>
</feature>
<evidence type="ECO:0000256" key="2">
    <source>
        <dbReference type="ARBA" id="ARBA00022475"/>
    </source>
</evidence>
<evidence type="ECO:0000259" key="8">
    <source>
        <dbReference type="Pfam" id="PF00892"/>
    </source>
</evidence>
<feature type="compositionally biased region" description="Basic and acidic residues" evidence="6">
    <location>
        <begin position="312"/>
        <end position="328"/>
    </location>
</feature>
<dbReference type="InterPro" id="IPR051258">
    <property type="entry name" value="Diverse_Substrate_Transporter"/>
</dbReference>
<dbReference type="eggNOG" id="COG0697">
    <property type="taxonomic scope" value="Bacteria"/>
</dbReference>
<dbReference type="STRING" id="398767.Glov_0541"/>
<keyword evidence="2" id="KW-1003">Cell membrane</keyword>
<dbReference type="InterPro" id="IPR000620">
    <property type="entry name" value="EamA_dom"/>
</dbReference>
<dbReference type="KEGG" id="glo:Glov_0541"/>